<accession>A0AAJ5TXK4</accession>
<dbReference type="Proteomes" id="UP001163440">
    <property type="component" value="Chromosome"/>
</dbReference>
<dbReference type="EMBL" id="CP113406">
    <property type="protein sequence ID" value="WAI19236.1"/>
    <property type="molecule type" value="Genomic_DNA"/>
</dbReference>
<proteinExistence type="predicted"/>
<evidence type="ECO:0000313" key="2">
    <source>
        <dbReference type="Proteomes" id="UP001163440"/>
    </source>
</evidence>
<dbReference type="AlphaFoldDB" id="A0AAJ5TXK4"/>
<reference evidence="1" key="1">
    <citation type="submission" date="2022-11" db="EMBL/GenBank/DDBJ databases">
        <title>The whole genome sequencing of pests is an important tool to study the evolution of the plant-insect interaction and insecticide resistance.</title>
        <authorList>
            <person name="Kananovich Y."/>
        </authorList>
    </citation>
    <scope>NUCLEOTIDE SEQUENCE</scope>
    <source>
        <strain evidence="1">BSU_Bre_2018</strain>
    </source>
</reference>
<sequence length="43" mass="5318">MHALKRELSEEVGITILKFKFFQYNKYVNVKTILKLYFFLIYK</sequence>
<name>A0AAJ5TXK4_9GAMM</name>
<evidence type="ECO:0000313" key="1">
    <source>
        <dbReference type="EMBL" id="WAI19236.1"/>
    </source>
</evidence>
<gene>
    <name evidence="1" type="ORF">OW720_01035</name>
</gene>
<dbReference type="RefSeq" id="WP_261979337.1">
    <property type="nucleotide sequence ID" value="NZ_CP034882.1"/>
</dbReference>
<organism evidence="1 2">
    <name type="scientific">Buchnera aphidicola</name>
    <name type="common">Brevicoryne brassicae</name>
    <dbReference type="NCBI Taxonomy" id="911343"/>
    <lineage>
        <taxon>Bacteria</taxon>
        <taxon>Pseudomonadati</taxon>
        <taxon>Pseudomonadota</taxon>
        <taxon>Gammaproteobacteria</taxon>
        <taxon>Enterobacterales</taxon>
        <taxon>Erwiniaceae</taxon>
        <taxon>Buchnera</taxon>
    </lineage>
</organism>
<protein>
    <submittedName>
        <fullName evidence="1">Uncharacterized protein</fullName>
    </submittedName>
</protein>